<keyword evidence="5 6" id="KW-0472">Membrane</keyword>
<dbReference type="PIRSF" id="PIRSF006324">
    <property type="entry name" value="LeuE"/>
    <property type="match status" value="1"/>
</dbReference>
<keyword evidence="2" id="KW-1003">Cell membrane</keyword>
<dbReference type="EMBL" id="AP024355">
    <property type="protein sequence ID" value="BCR04320.1"/>
    <property type="molecule type" value="Genomic_DNA"/>
</dbReference>
<keyword evidence="8" id="KW-1185">Reference proteome</keyword>
<sequence>MITLSQLALFSAASLLLIFTPGPDIIYVMTRGMAQGRGAALAAAAGFSLGNLVHTFFAVVGLSALLTSSATAFQLVKYAGAVYLVYLGIKMLRSGSPVSVPGAAPTLQNGVIFRQSIIANILNPKVAVFFLAFFPQFVDHSRGHAAWQMLTLGCTFVVLTAIGFGLVGICSGWIGGFLQRAPRIGSRIGHFAGGILIALGLRLAWPERG</sequence>
<comment type="subcellular location">
    <subcellularLocation>
        <location evidence="1">Cell membrane</location>
        <topology evidence="1">Multi-pass membrane protein</topology>
    </subcellularLocation>
</comment>
<feature type="transmembrane region" description="Helical" evidence="6">
    <location>
        <begin position="117"/>
        <end position="138"/>
    </location>
</feature>
<evidence type="ECO:0000256" key="4">
    <source>
        <dbReference type="ARBA" id="ARBA00022989"/>
    </source>
</evidence>
<evidence type="ECO:0000256" key="5">
    <source>
        <dbReference type="ARBA" id="ARBA00023136"/>
    </source>
</evidence>
<feature type="transmembrane region" description="Helical" evidence="6">
    <location>
        <begin position="150"/>
        <end position="176"/>
    </location>
</feature>
<evidence type="ECO:0000256" key="2">
    <source>
        <dbReference type="ARBA" id="ARBA00022475"/>
    </source>
</evidence>
<gene>
    <name evidence="7" type="ORF">DESUT3_13890</name>
</gene>
<keyword evidence="4 6" id="KW-1133">Transmembrane helix</keyword>
<evidence type="ECO:0000256" key="3">
    <source>
        <dbReference type="ARBA" id="ARBA00022692"/>
    </source>
</evidence>
<feature type="transmembrane region" description="Helical" evidence="6">
    <location>
        <begin position="188"/>
        <end position="205"/>
    </location>
</feature>
<feature type="transmembrane region" description="Helical" evidence="6">
    <location>
        <begin position="6"/>
        <end position="28"/>
    </location>
</feature>
<dbReference type="InterPro" id="IPR001123">
    <property type="entry name" value="LeuE-type"/>
</dbReference>
<protein>
    <submittedName>
        <fullName evidence="7">Lysine transporter LysE</fullName>
    </submittedName>
</protein>
<feature type="transmembrane region" description="Helical" evidence="6">
    <location>
        <begin position="40"/>
        <end position="66"/>
    </location>
</feature>
<dbReference type="Pfam" id="PF01810">
    <property type="entry name" value="LysE"/>
    <property type="match status" value="1"/>
</dbReference>
<dbReference type="PANTHER" id="PTHR30086:SF20">
    <property type="entry name" value="ARGININE EXPORTER PROTEIN ARGO-RELATED"/>
    <property type="match status" value="1"/>
</dbReference>
<keyword evidence="3 6" id="KW-0812">Transmembrane</keyword>
<reference evidence="7 8" key="1">
    <citation type="journal article" date="2016" name="C (Basel)">
        <title>Selective Growth of and Electricity Production by Marine Exoelectrogenic Bacteria in Self-Aggregated Hydrogel of Microbially Reduced Graphene Oxide.</title>
        <authorList>
            <person name="Yoshida N."/>
            <person name="Goto Y."/>
            <person name="Miyata Y."/>
        </authorList>
    </citation>
    <scope>NUCLEOTIDE SEQUENCE [LARGE SCALE GENOMIC DNA]</scope>
    <source>
        <strain evidence="7 8">NIT-T3</strain>
    </source>
</reference>
<proteinExistence type="predicted"/>
<name>A0ABM8HUY4_9BACT</name>
<evidence type="ECO:0000313" key="8">
    <source>
        <dbReference type="Proteomes" id="UP001319827"/>
    </source>
</evidence>
<evidence type="ECO:0000256" key="1">
    <source>
        <dbReference type="ARBA" id="ARBA00004651"/>
    </source>
</evidence>
<dbReference type="PANTHER" id="PTHR30086">
    <property type="entry name" value="ARGININE EXPORTER PROTEIN ARGO"/>
    <property type="match status" value="1"/>
</dbReference>
<evidence type="ECO:0000256" key="6">
    <source>
        <dbReference type="SAM" id="Phobius"/>
    </source>
</evidence>
<accession>A0ABM8HUY4</accession>
<dbReference type="Proteomes" id="UP001319827">
    <property type="component" value="Chromosome"/>
</dbReference>
<dbReference type="RefSeq" id="WP_221251774.1">
    <property type="nucleotide sequence ID" value="NZ_AP024355.1"/>
</dbReference>
<reference evidence="7 8" key="2">
    <citation type="journal article" date="2021" name="Int. J. Syst. Evol. Microbiol.">
        <title>Isolation and Polyphasic Characterization of Desulfuromonas versatilis sp. Nov., an Electrogenic Bacteria Capable of Versatile Metabolism Isolated from a Graphene Oxide-Reducing Enrichment Culture.</title>
        <authorList>
            <person name="Xie L."/>
            <person name="Yoshida N."/>
            <person name="Ishii S."/>
            <person name="Meng L."/>
        </authorList>
    </citation>
    <scope>NUCLEOTIDE SEQUENCE [LARGE SCALE GENOMIC DNA]</scope>
    <source>
        <strain evidence="7 8">NIT-T3</strain>
    </source>
</reference>
<organism evidence="7 8">
    <name type="scientific">Desulfuromonas versatilis</name>
    <dbReference type="NCBI Taxonomy" id="2802975"/>
    <lineage>
        <taxon>Bacteria</taxon>
        <taxon>Pseudomonadati</taxon>
        <taxon>Thermodesulfobacteriota</taxon>
        <taxon>Desulfuromonadia</taxon>
        <taxon>Desulfuromonadales</taxon>
        <taxon>Desulfuromonadaceae</taxon>
        <taxon>Desulfuromonas</taxon>
    </lineage>
</organism>
<evidence type="ECO:0000313" key="7">
    <source>
        <dbReference type="EMBL" id="BCR04320.1"/>
    </source>
</evidence>